<dbReference type="OMA" id="HRCSWDY"/>
<reference evidence="10" key="2">
    <citation type="submission" date="2017-02" db="EMBL/GenBank/DDBJ databases">
        <title>Sunflower complete genome.</title>
        <authorList>
            <person name="Langlade N."/>
            <person name="Munos S."/>
        </authorList>
    </citation>
    <scope>NUCLEOTIDE SEQUENCE [LARGE SCALE GENOMIC DNA]</scope>
    <source>
        <tissue evidence="10">Leaves</tissue>
    </source>
</reference>
<proteinExistence type="predicted"/>
<dbReference type="InterPro" id="IPR044814">
    <property type="entry name" value="Terpene_cyclase_plant_C1"/>
</dbReference>
<dbReference type="InterPro" id="IPR008949">
    <property type="entry name" value="Isoprenoid_synthase_dom_sf"/>
</dbReference>
<keyword evidence="3" id="KW-0460">Magnesium</keyword>
<evidence type="ECO:0000313" key="11">
    <source>
        <dbReference type="Proteomes" id="UP000215914"/>
    </source>
</evidence>
<dbReference type="Pfam" id="PF03936">
    <property type="entry name" value="Terpene_synth_C"/>
    <property type="match status" value="1"/>
</dbReference>
<dbReference type="AlphaFoldDB" id="A0A251ULN1"/>
<dbReference type="InterPro" id="IPR001906">
    <property type="entry name" value="Terpene_synth_N"/>
</dbReference>
<evidence type="ECO:0000313" key="9">
    <source>
        <dbReference type="EMBL" id="KAF5804585.1"/>
    </source>
</evidence>
<dbReference type="EMBL" id="CM007894">
    <property type="protein sequence ID" value="OTG24297.1"/>
    <property type="molecule type" value="Genomic_DNA"/>
</dbReference>
<dbReference type="FunFam" id="1.10.600.10:FF:000007">
    <property type="entry name" value="Isoprene synthase, chloroplastic"/>
    <property type="match status" value="1"/>
</dbReference>
<dbReference type="Gene3D" id="1.50.10.130">
    <property type="entry name" value="Terpene synthase, N-terminal domain"/>
    <property type="match status" value="1"/>
</dbReference>
<comment type="catalytic activity">
    <reaction evidence="5">
        <text>(2E,6E)-farnesyl diphosphate = (+)-(R)-germacrene A + diphosphate</text>
        <dbReference type="Rhea" id="RHEA:12516"/>
        <dbReference type="ChEBI" id="CHEBI:33019"/>
        <dbReference type="ChEBI" id="CHEBI:41595"/>
        <dbReference type="ChEBI" id="CHEBI:175763"/>
        <dbReference type="EC" id="4.2.3.23"/>
    </reaction>
    <physiologicalReaction direction="left-to-right" evidence="5">
        <dbReference type="Rhea" id="RHEA:12517"/>
    </physiologicalReaction>
</comment>
<dbReference type="FunFam" id="1.50.10.130:FF:000001">
    <property type="entry name" value="Isoprene synthase, chloroplastic"/>
    <property type="match status" value="1"/>
</dbReference>
<keyword evidence="9" id="KW-0456">Lyase</keyword>
<feature type="domain" description="Terpene synthase metal-binding" evidence="8">
    <location>
        <begin position="331"/>
        <end position="566"/>
    </location>
</feature>
<dbReference type="Gene3D" id="1.10.600.10">
    <property type="entry name" value="Farnesyl Diphosphate Synthase"/>
    <property type="match status" value="1"/>
</dbReference>
<evidence type="ECO:0000256" key="2">
    <source>
        <dbReference type="ARBA" id="ARBA00022723"/>
    </source>
</evidence>
<dbReference type="InterPro" id="IPR034741">
    <property type="entry name" value="Terpene_cyclase-like_1_C"/>
</dbReference>
<evidence type="ECO:0000256" key="5">
    <source>
        <dbReference type="ARBA" id="ARBA00052685"/>
    </source>
</evidence>
<evidence type="ECO:0000259" key="8">
    <source>
        <dbReference type="Pfam" id="PF03936"/>
    </source>
</evidence>
<sequence>MSPYAASIYMCNYMALQTISQKKKKNPNITPFTIMATVWAFSSPFLISNSSLSRKSIVACEKITINKSQLKDVPTMATPVRRSGNYPPSLWSYDRIQSLNSNYRGEKNMLRLQTLKEAAKTMIYKDNEKVENPLKTLNLVDDLQRLGISYHFENEISNALENIYYNYYETSEKWTTMDLNLKSLGFRLLRQHGYHVTQEIFEDIKDDSGNFKGHLHNDIMGLLNLYEASYHSLEEERILDDARDFTTKYLKESLENITDQHLSSLISHALDIPLHWMVPRVETKWFIKAYEKRSGMNPTLLELAKLDFNMVQAIHQEDLKYTSRWWNETTWDVKLSYTRDRLVESYMWAVGTNHLPPFSPLRRIVTKVVAMVTTIDDVYDVYGTLDELEQFTQAVARWDINSIEELPEYMKICFIGLYNSTNEIAYYTLTHTGFFNLSYLKKAWENQCKVYLKEAQWYHSGHKPTLEEYLENAFVSITMPLLLTHISFLTSVSSTEEILHSMERFENIIRYLGITLRLVDDLGTGTDEMARGDNPKAVQCYMNDSGATEDEAIMYVNTLVLNTWKKLNKERSGVMNSQIEKELTDCGANLIRMAHFMYHEADGHGTCPEVVKSHILSLLVNPI</sequence>
<comment type="function">
    <text evidence="6">Sesquiterpene synthase involved in germacrene A biosynthesis. Germacrene A is a precursor of several sesquiterpene lactones.</text>
</comment>
<evidence type="ECO:0000256" key="6">
    <source>
        <dbReference type="ARBA" id="ARBA00058144"/>
    </source>
</evidence>
<dbReference type="EMBL" id="MNCJ02000320">
    <property type="protein sequence ID" value="KAF5804585.1"/>
    <property type="molecule type" value="Genomic_DNA"/>
</dbReference>
<dbReference type="GO" id="GO:0034005">
    <property type="term" value="F:germacrene-A synthase activity"/>
    <property type="evidence" value="ECO:0007669"/>
    <property type="project" value="UniProtKB-EC"/>
</dbReference>
<feature type="domain" description="Terpene synthase N-terminal" evidence="7">
    <location>
        <begin position="91"/>
        <end position="270"/>
    </location>
</feature>
<comment type="cofactor">
    <cofactor evidence="1">
        <name>Mg(2+)</name>
        <dbReference type="ChEBI" id="CHEBI:18420"/>
    </cofactor>
</comment>
<dbReference type="SUPFAM" id="SSF48239">
    <property type="entry name" value="Terpenoid cyclases/Protein prenyltransferases"/>
    <property type="match status" value="1"/>
</dbReference>
<dbReference type="InterPro" id="IPR005630">
    <property type="entry name" value="Terpene_synthase_metal-bd"/>
</dbReference>
<keyword evidence="11" id="KW-1185">Reference proteome</keyword>
<dbReference type="GO" id="GO:0000287">
    <property type="term" value="F:magnesium ion binding"/>
    <property type="evidence" value="ECO:0007669"/>
    <property type="project" value="InterPro"/>
</dbReference>
<dbReference type="SUPFAM" id="SSF48576">
    <property type="entry name" value="Terpenoid synthases"/>
    <property type="match status" value="1"/>
</dbReference>
<organism evidence="10 11">
    <name type="scientific">Helianthus annuus</name>
    <name type="common">Common sunflower</name>
    <dbReference type="NCBI Taxonomy" id="4232"/>
    <lineage>
        <taxon>Eukaryota</taxon>
        <taxon>Viridiplantae</taxon>
        <taxon>Streptophyta</taxon>
        <taxon>Embryophyta</taxon>
        <taxon>Tracheophyta</taxon>
        <taxon>Spermatophyta</taxon>
        <taxon>Magnoliopsida</taxon>
        <taxon>eudicotyledons</taxon>
        <taxon>Gunneridae</taxon>
        <taxon>Pentapetalae</taxon>
        <taxon>asterids</taxon>
        <taxon>campanulids</taxon>
        <taxon>Asterales</taxon>
        <taxon>Asteraceae</taxon>
        <taxon>Asteroideae</taxon>
        <taxon>Heliantheae alliance</taxon>
        <taxon>Heliantheae</taxon>
        <taxon>Helianthus</taxon>
    </lineage>
</organism>
<dbReference type="InParanoid" id="A0A251ULN1"/>
<dbReference type="InterPro" id="IPR036965">
    <property type="entry name" value="Terpene_synth_N_sf"/>
</dbReference>
<dbReference type="SFLD" id="SFLDG01019">
    <property type="entry name" value="Terpene_Cyclase_Like_1_C_Termi"/>
    <property type="match status" value="1"/>
</dbReference>
<dbReference type="Gramene" id="mRNA:HanXRQr2_Chr05g0198781">
    <property type="protein sequence ID" value="mRNA:HanXRQr2_Chr05g0198781"/>
    <property type="gene ID" value="HanXRQr2_Chr05g0198781"/>
</dbReference>
<dbReference type="Pfam" id="PF01397">
    <property type="entry name" value="Terpene_synth"/>
    <property type="match status" value="1"/>
</dbReference>
<dbReference type="GO" id="GO:0010333">
    <property type="term" value="F:terpene synthase activity"/>
    <property type="evidence" value="ECO:0000318"/>
    <property type="project" value="GO_Central"/>
</dbReference>
<reference evidence="9" key="3">
    <citation type="submission" date="2020-06" db="EMBL/GenBank/DDBJ databases">
        <title>Helianthus annuus Genome sequencing and assembly Release 2.</title>
        <authorList>
            <person name="Gouzy J."/>
            <person name="Langlade N."/>
            <person name="Munos S."/>
        </authorList>
    </citation>
    <scope>NUCLEOTIDE SEQUENCE</scope>
    <source>
        <tissue evidence="9">Leaves</tissue>
    </source>
</reference>
<evidence type="ECO:0000256" key="3">
    <source>
        <dbReference type="ARBA" id="ARBA00022842"/>
    </source>
</evidence>
<dbReference type="GO" id="GO:0046246">
    <property type="term" value="P:terpene biosynthetic process"/>
    <property type="evidence" value="ECO:0000318"/>
    <property type="project" value="GO_Central"/>
</dbReference>
<dbReference type="Proteomes" id="UP000215914">
    <property type="component" value="Chromosome 5"/>
</dbReference>
<name>A0A251ULN1_HELAN</name>
<gene>
    <name evidence="10" type="ORF">HannXRQ_Chr05g0135141</name>
    <name evidence="9" type="ORF">HanXRQr2_Chr05g0198781</name>
</gene>
<evidence type="ECO:0000259" key="7">
    <source>
        <dbReference type="Pfam" id="PF01397"/>
    </source>
</evidence>
<dbReference type="InterPro" id="IPR008930">
    <property type="entry name" value="Terpenoid_cyclase/PrenylTrfase"/>
</dbReference>
<dbReference type="EC" id="4.2.3.23" evidence="4"/>
<protein>
    <recommendedName>
        <fullName evidence="4">germacrene-A synthase</fullName>
        <ecNumber evidence="4">4.2.3.23</ecNumber>
    </recommendedName>
</protein>
<evidence type="ECO:0000256" key="1">
    <source>
        <dbReference type="ARBA" id="ARBA00001946"/>
    </source>
</evidence>
<keyword evidence="2" id="KW-0479">Metal-binding</keyword>
<dbReference type="PANTHER" id="PTHR31225">
    <property type="entry name" value="OS04G0344100 PROTEIN-RELATED"/>
    <property type="match status" value="1"/>
</dbReference>
<reference evidence="9 11" key="1">
    <citation type="journal article" date="2017" name="Nature">
        <title>The sunflower genome provides insights into oil metabolism, flowering and Asterid evolution.</title>
        <authorList>
            <person name="Badouin H."/>
            <person name="Gouzy J."/>
            <person name="Grassa C.J."/>
            <person name="Murat F."/>
            <person name="Staton S.E."/>
            <person name="Cottret L."/>
            <person name="Lelandais-Briere C."/>
            <person name="Owens G.L."/>
            <person name="Carrere S."/>
            <person name="Mayjonade B."/>
            <person name="Legrand L."/>
            <person name="Gill N."/>
            <person name="Kane N.C."/>
            <person name="Bowers J.E."/>
            <person name="Hubner S."/>
            <person name="Bellec A."/>
            <person name="Berard A."/>
            <person name="Berges H."/>
            <person name="Blanchet N."/>
            <person name="Boniface M.C."/>
            <person name="Brunel D."/>
            <person name="Catrice O."/>
            <person name="Chaidir N."/>
            <person name="Claudel C."/>
            <person name="Donnadieu C."/>
            <person name="Faraut T."/>
            <person name="Fievet G."/>
            <person name="Helmstetter N."/>
            <person name="King M."/>
            <person name="Knapp S.J."/>
            <person name="Lai Z."/>
            <person name="Le Paslier M.C."/>
            <person name="Lippi Y."/>
            <person name="Lorenzon L."/>
            <person name="Mandel J.R."/>
            <person name="Marage G."/>
            <person name="Marchand G."/>
            <person name="Marquand E."/>
            <person name="Bret-Mestries E."/>
            <person name="Morien E."/>
            <person name="Nambeesan S."/>
            <person name="Nguyen T."/>
            <person name="Pegot-Espagnet P."/>
            <person name="Pouilly N."/>
            <person name="Raftis F."/>
            <person name="Sallet E."/>
            <person name="Schiex T."/>
            <person name="Thomas J."/>
            <person name="Vandecasteele C."/>
            <person name="Vares D."/>
            <person name="Vear F."/>
            <person name="Vautrin S."/>
            <person name="Crespi M."/>
            <person name="Mangin B."/>
            <person name="Burke J.M."/>
            <person name="Salse J."/>
            <person name="Munos S."/>
            <person name="Vincourt P."/>
            <person name="Rieseberg L.H."/>
            <person name="Langlade N.B."/>
        </authorList>
    </citation>
    <scope>NUCLEOTIDE SEQUENCE [LARGE SCALE GENOMIC DNA]</scope>
    <source>
        <strain evidence="11">cv. SF193</strain>
        <tissue evidence="9">Leaves</tissue>
    </source>
</reference>
<evidence type="ECO:0000313" key="10">
    <source>
        <dbReference type="EMBL" id="OTG24297.1"/>
    </source>
</evidence>
<dbReference type="SFLD" id="SFLDG01014">
    <property type="entry name" value="Terpene_Cyclase_Like_1_N-term"/>
    <property type="match status" value="1"/>
</dbReference>
<dbReference type="GO" id="GO:0016740">
    <property type="term" value="F:transferase activity"/>
    <property type="evidence" value="ECO:0007669"/>
    <property type="project" value="UniProtKB-KW"/>
</dbReference>
<dbReference type="SFLD" id="SFLDS00005">
    <property type="entry name" value="Isoprenoid_Synthase_Type_I"/>
    <property type="match status" value="1"/>
</dbReference>
<dbReference type="PANTHER" id="PTHR31225:SF9">
    <property type="entry name" value="TERPENE SYNTHASE 10"/>
    <property type="match status" value="1"/>
</dbReference>
<dbReference type="FunCoup" id="A0A251ULN1">
    <property type="interactions" value="370"/>
</dbReference>
<dbReference type="InterPro" id="IPR050148">
    <property type="entry name" value="Terpene_synthase-like"/>
</dbReference>
<accession>A0A251ULN1</accession>
<dbReference type="GO" id="GO:0016102">
    <property type="term" value="P:diterpenoid biosynthetic process"/>
    <property type="evidence" value="ECO:0007669"/>
    <property type="project" value="InterPro"/>
</dbReference>
<evidence type="ECO:0000256" key="4">
    <source>
        <dbReference type="ARBA" id="ARBA00038973"/>
    </source>
</evidence>
<dbReference type="CDD" id="cd00684">
    <property type="entry name" value="Terpene_cyclase_plant_C1"/>
    <property type="match status" value="1"/>
</dbReference>
<keyword evidence="10" id="KW-0808">Transferase</keyword>